<dbReference type="PANTHER" id="PTHR13068">
    <property type="entry name" value="CGI-12 PROTEIN-RELATED"/>
    <property type="match status" value="1"/>
</dbReference>
<reference evidence="4" key="1">
    <citation type="journal article" date="2019" name="Database">
        <title>The radish genome database (RadishGD): an integrated information resource for radish genomics.</title>
        <authorList>
            <person name="Yu H.J."/>
            <person name="Baek S."/>
            <person name="Lee Y.J."/>
            <person name="Cho A."/>
            <person name="Mun J.H."/>
        </authorList>
    </citation>
    <scope>NUCLEOTIDE SEQUENCE [LARGE SCALE GENOMIC DNA]</scope>
    <source>
        <strain evidence="4">cv. WK10039</strain>
    </source>
</reference>
<dbReference type="FunFam" id="1.25.70.10:FF:000033">
    <property type="entry name" value="F19K23.4 protein"/>
    <property type="match status" value="1"/>
</dbReference>
<reference evidence="5" key="2">
    <citation type="submission" date="2025-08" db="UniProtKB">
        <authorList>
            <consortium name="RefSeq"/>
        </authorList>
    </citation>
    <scope>IDENTIFICATION</scope>
    <source>
        <tissue evidence="5">Leaf</tissue>
    </source>
</reference>
<accession>A0A6J0JJC2</accession>
<dbReference type="GO" id="GO:0006353">
    <property type="term" value="P:DNA-templated transcription termination"/>
    <property type="evidence" value="ECO:0007669"/>
    <property type="project" value="UniProtKB-KW"/>
</dbReference>
<evidence type="ECO:0000313" key="4">
    <source>
        <dbReference type="Proteomes" id="UP000504610"/>
    </source>
</evidence>
<dbReference type="RefSeq" id="XP_018435121.1">
    <property type="nucleotide sequence ID" value="XM_018579619.2"/>
</dbReference>
<evidence type="ECO:0000256" key="3">
    <source>
        <dbReference type="ARBA" id="ARBA00022946"/>
    </source>
</evidence>
<protein>
    <submittedName>
        <fullName evidence="5">Transcription termination factor MTERF2, chloroplastic</fullName>
    </submittedName>
</protein>
<dbReference type="InterPro" id="IPR038538">
    <property type="entry name" value="MTERF_sf"/>
</dbReference>
<dbReference type="GeneID" id="108807344"/>
<evidence type="ECO:0000313" key="5">
    <source>
        <dbReference type="RefSeq" id="XP_018435121.1"/>
    </source>
</evidence>
<dbReference type="AlphaFoldDB" id="A0A6J0JJC2"/>
<dbReference type="Pfam" id="PF02536">
    <property type="entry name" value="mTERF"/>
    <property type="match status" value="1"/>
</dbReference>
<dbReference type="SMART" id="SM00733">
    <property type="entry name" value="Mterf"/>
    <property type="match status" value="7"/>
</dbReference>
<name>A0A6J0JJC2_RAPSA</name>
<dbReference type="InterPro" id="IPR003690">
    <property type="entry name" value="MTERF"/>
</dbReference>
<dbReference type="KEGG" id="rsz:108807344"/>
<dbReference type="PANTHER" id="PTHR13068:SF159">
    <property type="entry name" value="MITOCHONDRIAL TRANSCRIPTION TERMINATION FACTOR FAMILY PROTEIN"/>
    <property type="match status" value="1"/>
</dbReference>
<organism evidence="4 5">
    <name type="scientific">Raphanus sativus</name>
    <name type="common">Radish</name>
    <name type="synonym">Raphanus raphanistrum var. sativus</name>
    <dbReference type="NCBI Taxonomy" id="3726"/>
    <lineage>
        <taxon>Eukaryota</taxon>
        <taxon>Viridiplantae</taxon>
        <taxon>Streptophyta</taxon>
        <taxon>Embryophyta</taxon>
        <taxon>Tracheophyta</taxon>
        <taxon>Spermatophyta</taxon>
        <taxon>Magnoliopsida</taxon>
        <taxon>eudicotyledons</taxon>
        <taxon>Gunneridae</taxon>
        <taxon>Pentapetalae</taxon>
        <taxon>rosids</taxon>
        <taxon>malvids</taxon>
        <taxon>Brassicales</taxon>
        <taxon>Brassicaceae</taxon>
        <taxon>Brassiceae</taxon>
        <taxon>Raphanus</taxon>
    </lineage>
</organism>
<dbReference type="Gene3D" id="1.25.70.10">
    <property type="entry name" value="Transcription termination factor 3, mitochondrial"/>
    <property type="match status" value="2"/>
</dbReference>
<comment type="similarity">
    <text evidence="1">Belongs to the mTERF family.</text>
</comment>
<dbReference type="Proteomes" id="UP000504610">
    <property type="component" value="Chromosome 6"/>
</dbReference>
<evidence type="ECO:0000256" key="1">
    <source>
        <dbReference type="ARBA" id="ARBA00007692"/>
    </source>
</evidence>
<sequence length="449" mass="51290">MYSLILHGRRSVELQKRRNLRVSLNYLQNAFAFSNSFSSSANVNPPQANTSFTVSYLVESLGLTTKLAETISRKVTFEDKVNPDSVLNLLRSNGFEDSQISRIVTTYPRLLVQDAETSLLPKLRALQCRGASSSELAEIVSKVPKILEKRVGRSLSLYYDFVKEIMREGDKVSGSWTEGKAKNRIRNISVLKELGVPQNLLFSLLISRCQPVCGKEKFDETLKKVVDMGFDPTKSKFVEALHVVYEMSDKTIEEKVNVYKRLGFSEEDVWRIFKKWPFFLKFSEKKIGQTFETLRRCGLVEEEILSVLKLRPECIRSSEEKILESVDTFVGLGFSRDEYRMMIKRFPQCFGYSAESLKKKFEFLVKKMEWPPEAVVLVPSVFGYSLEKRIVPRCNVIKALMSKGLIRGGNPPISSVLVCTDEEFLNRYVMKQGKLVPELMAMLTGQHVS</sequence>
<evidence type="ECO:0000256" key="2">
    <source>
        <dbReference type="ARBA" id="ARBA00022472"/>
    </source>
</evidence>
<keyword evidence="3" id="KW-0809">Transit peptide</keyword>
<dbReference type="OrthoDB" id="637682at2759"/>
<keyword evidence="2" id="KW-0804">Transcription</keyword>
<gene>
    <name evidence="5" type="primary">LOC108807344</name>
</gene>
<dbReference type="GO" id="GO:0005737">
    <property type="term" value="C:cytoplasm"/>
    <property type="evidence" value="ECO:0007669"/>
    <property type="project" value="UniProtKB-ARBA"/>
</dbReference>
<proteinExistence type="inferred from homology"/>
<dbReference type="GO" id="GO:0003676">
    <property type="term" value="F:nucleic acid binding"/>
    <property type="evidence" value="ECO:0007669"/>
    <property type="project" value="InterPro"/>
</dbReference>
<keyword evidence="2" id="KW-0805">Transcription regulation</keyword>
<keyword evidence="2" id="KW-0806">Transcription termination</keyword>
<keyword evidence="4" id="KW-1185">Reference proteome</keyword>